<feature type="domain" description="Endonuclease/exonuclease/phosphatase" evidence="1">
    <location>
        <begin position="48"/>
        <end position="314"/>
    </location>
</feature>
<keyword evidence="2" id="KW-0540">Nuclease</keyword>
<keyword evidence="3" id="KW-1185">Reference proteome</keyword>
<organism evidence="2 3">
    <name type="scientific">Streptomyces beihaiensis</name>
    <dbReference type="NCBI Taxonomy" id="2984495"/>
    <lineage>
        <taxon>Bacteria</taxon>
        <taxon>Bacillati</taxon>
        <taxon>Actinomycetota</taxon>
        <taxon>Actinomycetes</taxon>
        <taxon>Kitasatosporales</taxon>
        <taxon>Streptomycetaceae</taxon>
        <taxon>Streptomyces</taxon>
    </lineage>
</organism>
<keyword evidence="2" id="KW-0255">Endonuclease</keyword>
<dbReference type="Gene3D" id="3.60.10.10">
    <property type="entry name" value="Endonuclease/exonuclease/phosphatase"/>
    <property type="match status" value="1"/>
</dbReference>
<proteinExistence type="predicted"/>
<gene>
    <name evidence="2" type="ORF">OFY01_23040</name>
</gene>
<protein>
    <submittedName>
        <fullName evidence="2">Endonuclease/exonuclease/phosphatase family protein</fullName>
    </submittedName>
</protein>
<evidence type="ECO:0000313" key="3">
    <source>
        <dbReference type="Proteomes" id="UP001163064"/>
    </source>
</evidence>
<dbReference type="SUPFAM" id="SSF56219">
    <property type="entry name" value="DNase I-like"/>
    <property type="match status" value="1"/>
</dbReference>
<accession>A0ABT3U2Z2</accession>
<dbReference type="InterPro" id="IPR036691">
    <property type="entry name" value="Endo/exonu/phosph_ase_sf"/>
</dbReference>
<comment type="caution">
    <text evidence="2">The sequence shown here is derived from an EMBL/GenBank/DDBJ whole genome shotgun (WGS) entry which is preliminary data.</text>
</comment>
<evidence type="ECO:0000313" key="2">
    <source>
        <dbReference type="EMBL" id="MCX3062578.1"/>
    </source>
</evidence>
<dbReference type="GO" id="GO:0004519">
    <property type="term" value="F:endonuclease activity"/>
    <property type="evidence" value="ECO:0007669"/>
    <property type="project" value="UniProtKB-KW"/>
</dbReference>
<dbReference type="InterPro" id="IPR005135">
    <property type="entry name" value="Endo/exonuclease/phosphatase"/>
</dbReference>
<name>A0ABT3U2Z2_9ACTN</name>
<reference evidence="2" key="1">
    <citation type="submission" date="2022-10" db="EMBL/GenBank/DDBJ databases">
        <title>Streptomyces beihaiensis sp. nov., a chitin degrading actinobacterium, isolated from shrimp pond soil.</title>
        <authorList>
            <person name="Xie J."/>
            <person name="Shen N."/>
        </authorList>
    </citation>
    <scope>NUCLEOTIDE SEQUENCE</scope>
    <source>
        <strain evidence="2">GXMU-J5</strain>
    </source>
</reference>
<dbReference type="EMBL" id="JAPHNL010000276">
    <property type="protein sequence ID" value="MCX3062578.1"/>
    <property type="molecule type" value="Genomic_DNA"/>
</dbReference>
<sequence length="327" mass="34858">MARRGVRTAWWVSVIAAGALVVVNALTRGPSSEPPSPSMDHTVRVWHWNIAGNTMHRGSVSDGIVDAVADSVITRRADVVSLNEVCESQYTAIRDRLAERGWPQAPDNFARFAPELRSSPNLCGGRGGYGVALFGRHGLGAARRYRLSGGHGTEPRVMLCAPRTDLPHLTYCTTHIATTTVSSGGSVVARRQLARVRSLLDGLARRGQTYVVAGDFNAQPHYARLDTFYAASADTRHNPGNIGAHRELDDADKAHCPGYGEATTLGGNAPAAPCGGHAKVDLVLVRQSQLAGGYSADALKPATSCRGLPTCSDHRVLVGTVRLRVAR</sequence>
<evidence type="ECO:0000259" key="1">
    <source>
        <dbReference type="Pfam" id="PF03372"/>
    </source>
</evidence>
<keyword evidence="2" id="KW-0378">Hydrolase</keyword>
<dbReference type="Pfam" id="PF03372">
    <property type="entry name" value="Exo_endo_phos"/>
    <property type="match status" value="1"/>
</dbReference>
<dbReference type="Proteomes" id="UP001163064">
    <property type="component" value="Unassembled WGS sequence"/>
</dbReference>
<dbReference type="RefSeq" id="WP_266602913.1">
    <property type="nucleotide sequence ID" value="NZ_JAPHNL010000276.1"/>
</dbReference>